<feature type="transmembrane region" description="Helical" evidence="1">
    <location>
        <begin position="31"/>
        <end position="55"/>
    </location>
</feature>
<reference evidence="2" key="1">
    <citation type="journal article" date="2014" name="Int. J. Syst. Evol. Microbiol.">
        <title>Complete genome sequence of Corynebacterium casei LMG S-19264T (=DSM 44701T), isolated from a smear-ripened cheese.</title>
        <authorList>
            <consortium name="US DOE Joint Genome Institute (JGI-PGF)"/>
            <person name="Walter F."/>
            <person name="Albersmeier A."/>
            <person name="Kalinowski J."/>
            <person name="Ruckert C."/>
        </authorList>
    </citation>
    <scope>NUCLEOTIDE SEQUENCE</scope>
    <source>
        <strain evidence="2">VKM Ac-1321</strain>
    </source>
</reference>
<keyword evidence="1" id="KW-0472">Membrane</keyword>
<sequence length="408" mass="43457">MLTYVFGYNPPGSTAAPQVLSSAVVRPRRPVATVAGGLLLVLSLLVCGVGGGFLLGPVSRSGQGIELASSIGGKGYSIFDMNEGDDYWIYQPAEQTWSESIQCNIADAPDTWTVRRGERPVTAPEKITHFDTRAGGKSGDYDFTYYGTLRGDRTKAFLSVECGPADFLVVPSRAPLWYLGAVAATGTLLGLVGLAVLVTGLILRRRRRAAAPVAPSATPVPTRVPTPGPVPARGPSRRMYMFVVPPVAVALAACLLGGLTGLSLGFAETFDPPDIGTEGKGLVSRVMNATTEYALYADEKGDIPSRDRCSVREQKTPHVTRWRADRPLGDPETVTYNGTTYRYVGTLRVDAIIIGIVDCGDTSSLLLRPSRRSWPFFWGGVAVATLAVTAAATAGLLVAIRRRRAVTP</sequence>
<dbReference type="EMBL" id="BSFP01000117">
    <property type="protein sequence ID" value="GLL07919.1"/>
    <property type="molecule type" value="Genomic_DNA"/>
</dbReference>
<keyword evidence="1" id="KW-0812">Transmembrane</keyword>
<gene>
    <name evidence="2" type="ORF">GCM10017581_096780</name>
</gene>
<keyword evidence="3" id="KW-1185">Reference proteome</keyword>
<protein>
    <submittedName>
        <fullName evidence="2">Uncharacterized protein</fullName>
    </submittedName>
</protein>
<evidence type="ECO:0000256" key="1">
    <source>
        <dbReference type="SAM" id="Phobius"/>
    </source>
</evidence>
<feature type="transmembrane region" description="Helical" evidence="1">
    <location>
        <begin position="376"/>
        <end position="400"/>
    </location>
</feature>
<feature type="transmembrane region" description="Helical" evidence="1">
    <location>
        <begin position="176"/>
        <end position="203"/>
    </location>
</feature>
<reference evidence="2" key="2">
    <citation type="submission" date="2023-01" db="EMBL/GenBank/DDBJ databases">
        <authorList>
            <person name="Sun Q."/>
            <person name="Evtushenko L."/>
        </authorList>
    </citation>
    <scope>NUCLEOTIDE SEQUENCE</scope>
    <source>
        <strain evidence="2">VKM Ac-1321</strain>
    </source>
</reference>
<accession>A0A9W6NSR7</accession>
<evidence type="ECO:0000313" key="2">
    <source>
        <dbReference type="EMBL" id="GLL07919.1"/>
    </source>
</evidence>
<comment type="caution">
    <text evidence="2">The sequence shown here is derived from an EMBL/GenBank/DDBJ whole genome shotgun (WGS) entry which is preliminary data.</text>
</comment>
<evidence type="ECO:0000313" key="3">
    <source>
        <dbReference type="Proteomes" id="UP001143480"/>
    </source>
</evidence>
<dbReference type="Proteomes" id="UP001143480">
    <property type="component" value="Unassembled WGS sequence"/>
</dbReference>
<organism evidence="2 3">
    <name type="scientific">Dactylosporangium matsuzakiense</name>
    <dbReference type="NCBI Taxonomy" id="53360"/>
    <lineage>
        <taxon>Bacteria</taxon>
        <taxon>Bacillati</taxon>
        <taxon>Actinomycetota</taxon>
        <taxon>Actinomycetes</taxon>
        <taxon>Micromonosporales</taxon>
        <taxon>Micromonosporaceae</taxon>
        <taxon>Dactylosporangium</taxon>
    </lineage>
</organism>
<proteinExistence type="predicted"/>
<keyword evidence="1" id="KW-1133">Transmembrane helix</keyword>
<name>A0A9W6NSR7_9ACTN</name>
<dbReference type="AlphaFoldDB" id="A0A9W6NSR7"/>
<feature type="transmembrane region" description="Helical" evidence="1">
    <location>
        <begin position="242"/>
        <end position="267"/>
    </location>
</feature>